<accession>A0A1W6ZW42</accession>
<proteinExistence type="inferred from homology"/>
<dbReference type="UniPathway" id="UPA00973"/>
<sequence length="386" mass="42448">MKVFLVATEESGDRLGAALIRALKAKLGASVEFRGVGGYEMAAEGLPSLFRIDDLAIVGISGIAQALPMILSRIRETVRAALQERPDVLVIIDSPDFTHRVARRVRKANPAIPIVNYVSPSVWAWRPGRARAMRRYVDHVLALLPFEPKVHKELGGPPCTYVGHPLVEQIDELRPNAAEAEQRNTGTPLLLVLPGSRKNEIKRLIEPFGRAVERLAKTVWPLDIVIPTTPHLQDTVVRETAHWPLRPRIVVKREDRRAAFRRARAALAKSGTVTLELGISGVPMITAYKVSSLEAVIARRLIRVPSVILTNLVLGENAVPEFIQTDCTPEKLSAALAPLLRNSPERQKQLIALARLDGLMEIGTAQPARRAADIVEQVASKSRLPA</sequence>
<dbReference type="RefSeq" id="WP_086090041.1">
    <property type="nucleotide sequence ID" value="NZ_CP021112.1"/>
</dbReference>
<dbReference type="OrthoDB" id="9801642at2"/>
<dbReference type="KEGG" id="psin:CAK95_22985"/>
<dbReference type="SUPFAM" id="SSF53756">
    <property type="entry name" value="UDP-Glycosyltransferase/glycogen phosphorylase"/>
    <property type="match status" value="1"/>
</dbReference>
<dbReference type="InterPro" id="IPR003835">
    <property type="entry name" value="Glyco_trans_19"/>
</dbReference>
<name>A0A1W6ZW42_9HYPH</name>
<evidence type="ECO:0000256" key="10">
    <source>
        <dbReference type="ARBA" id="ARBA00048975"/>
    </source>
</evidence>
<dbReference type="Pfam" id="PF02684">
    <property type="entry name" value="LpxB"/>
    <property type="match status" value="1"/>
</dbReference>
<evidence type="ECO:0000313" key="13">
    <source>
        <dbReference type="Proteomes" id="UP000194137"/>
    </source>
</evidence>
<organism evidence="12 13">
    <name type="scientific">Pseudorhodoplanes sinuspersici</name>
    <dbReference type="NCBI Taxonomy" id="1235591"/>
    <lineage>
        <taxon>Bacteria</taxon>
        <taxon>Pseudomonadati</taxon>
        <taxon>Pseudomonadota</taxon>
        <taxon>Alphaproteobacteria</taxon>
        <taxon>Hyphomicrobiales</taxon>
        <taxon>Pseudorhodoplanes</taxon>
    </lineage>
</organism>
<dbReference type="STRING" id="1235591.CAK95_22985"/>
<gene>
    <name evidence="11" type="primary">lpxB</name>
    <name evidence="12" type="ORF">CAK95_22985</name>
</gene>
<dbReference type="NCBIfam" id="TIGR00215">
    <property type="entry name" value="lpxB"/>
    <property type="match status" value="1"/>
</dbReference>
<keyword evidence="5 11" id="KW-0444">Lipid biosynthesis</keyword>
<evidence type="ECO:0000256" key="1">
    <source>
        <dbReference type="ARBA" id="ARBA00002056"/>
    </source>
</evidence>
<evidence type="ECO:0000256" key="11">
    <source>
        <dbReference type="HAMAP-Rule" id="MF_00392"/>
    </source>
</evidence>
<evidence type="ECO:0000256" key="6">
    <source>
        <dbReference type="ARBA" id="ARBA00022556"/>
    </source>
</evidence>
<keyword evidence="8 11" id="KW-0808">Transferase</keyword>
<evidence type="ECO:0000256" key="4">
    <source>
        <dbReference type="ARBA" id="ARBA00020902"/>
    </source>
</evidence>
<protein>
    <recommendedName>
        <fullName evidence="4 11">Lipid-A-disaccharide synthase</fullName>
        <ecNumber evidence="3 11">2.4.1.182</ecNumber>
    </recommendedName>
</protein>
<reference evidence="12 13" key="1">
    <citation type="submission" date="2017-05" db="EMBL/GenBank/DDBJ databases">
        <title>Full genome sequence of Pseudorhodoplanes sinuspersici.</title>
        <authorList>
            <person name="Dastgheib S.M.M."/>
            <person name="Shavandi M."/>
            <person name="Tirandaz H."/>
        </authorList>
    </citation>
    <scope>NUCLEOTIDE SEQUENCE [LARGE SCALE GENOMIC DNA]</scope>
    <source>
        <strain evidence="12 13">RIPI110</strain>
    </source>
</reference>
<dbReference type="GO" id="GO:0005543">
    <property type="term" value="F:phospholipid binding"/>
    <property type="evidence" value="ECO:0007669"/>
    <property type="project" value="TreeGrafter"/>
</dbReference>
<keyword evidence="6 11" id="KW-0441">Lipid A biosynthesis</keyword>
<dbReference type="PANTHER" id="PTHR30372">
    <property type="entry name" value="LIPID-A-DISACCHARIDE SYNTHASE"/>
    <property type="match status" value="1"/>
</dbReference>
<evidence type="ECO:0000313" key="12">
    <source>
        <dbReference type="EMBL" id="ARQ01649.1"/>
    </source>
</evidence>
<evidence type="ECO:0000256" key="7">
    <source>
        <dbReference type="ARBA" id="ARBA00022676"/>
    </source>
</evidence>
<evidence type="ECO:0000256" key="9">
    <source>
        <dbReference type="ARBA" id="ARBA00023098"/>
    </source>
</evidence>
<dbReference type="PANTHER" id="PTHR30372:SF4">
    <property type="entry name" value="LIPID-A-DISACCHARIDE SYNTHASE, MITOCHONDRIAL-RELATED"/>
    <property type="match status" value="1"/>
</dbReference>
<comment type="function">
    <text evidence="1 11">Condensation of UDP-2,3-diacylglucosamine and 2,3-diacylglucosamine-1-phosphate to form lipid A disaccharide, a precursor of lipid A, a phosphorylated glycolipid that anchors the lipopolysaccharide to the outer membrane of the cell.</text>
</comment>
<dbReference type="Proteomes" id="UP000194137">
    <property type="component" value="Chromosome"/>
</dbReference>
<dbReference type="GO" id="GO:0009245">
    <property type="term" value="P:lipid A biosynthetic process"/>
    <property type="evidence" value="ECO:0007669"/>
    <property type="project" value="UniProtKB-UniRule"/>
</dbReference>
<comment type="pathway">
    <text evidence="11">Bacterial outer membrane biogenesis; LPS lipid A biosynthesis.</text>
</comment>
<dbReference type="HAMAP" id="MF_00392">
    <property type="entry name" value="LpxB"/>
    <property type="match status" value="1"/>
</dbReference>
<dbReference type="AlphaFoldDB" id="A0A1W6ZW42"/>
<dbReference type="GO" id="GO:0016020">
    <property type="term" value="C:membrane"/>
    <property type="evidence" value="ECO:0007669"/>
    <property type="project" value="GOC"/>
</dbReference>
<evidence type="ECO:0000256" key="5">
    <source>
        <dbReference type="ARBA" id="ARBA00022516"/>
    </source>
</evidence>
<dbReference type="EC" id="2.4.1.182" evidence="3 11"/>
<comment type="similarity">
    <text evidence="2 11">Belongs to the LpxB family.</text>
</comment>
<keyword evidence="9 11" id="KW-0443">Lipid metabolism</keyword>
<comment type="catalytic activity">
    <reaction evidence="10 11">
        <text>a lipid X + a UDP-2-N,3-O-bis[(3R)-3-hydroxyacyl]-alpha-D-glucosamine = a lipid A disaccharide + UDP + H(+)</text>
        <dbReference type="Rhea" id="RHEA:67828"/>
        <dbReference type="ChEBI" id="CHEBI:15378"/>
        <dbReference type="ChEBI" id="CHEBI:58223"/>
        <dbReference type="ChEBI" id="CHEBI:137748"/>
        <dbReference type="ChEBI" id="CHEBI:176338"/>
        <dbReference type="ChEBI" id="CHEBI:176343"/>
        <dbReference type="EC" id="2.4.1.182"/>
    </reaction>
</comment>
<keyword evidence="13" id="KW-1185">Reference proteome</keyword>
<evidence type="ECO:0000256" key="8">
    <source>
        <dbReference type="ARBA" id="ARBA00022679"/>
    </source>
</evidence>
<dbReference type="EMBL" id="CP021112">
    <property type="protein sequence ID" value="ARQ01649.1"/>
    <property type="molecule type" value="Genomic_DNA"/>
</dbReference>
<evidence type="ECO:0000256" key="3">
    <source>
        <dbReference type="ARBA" id="ARBA00012687"/>
    </source>
</evidence>
<evidence type="ECO:0000256" key="2">
    <source>
        <dbReference type="ARBA" id="ARBA00007868"/>
    </source>
</evidence>
<keyword evidence="7 11" id="KW-0328">Glycosyltransferase</keyword>
<dbReference type="GO" id="GO:0008915">
    <property type="term" value="F:lipid-A-disaccharide synthase activity"/>
    <property type="evidence" value="ECO:0007669"/>
    <property type="project" value="UniProtKB-UniRule"/>
</dbReference>